<feature type="signal peptide" evidence="1">
    <location>
        <begin position="1"/>
        <end position="21"/>
    </location>
</feature>
<dbReference type="InterPro" id="IPR025524">
    <property type="entry name" value="DUF4412"/>
</dbReference>
<evidence type="ECO:0000256" key="1">
    <source>
        <dbReference type="SAM" id="SignalP"/>
    </source>
</evidence>
<protein>
    <recommendedName>
        <fullName evidence="2">DUF4412 domain-containing protein</fullName>
    </recommendedName>
</protein>
<organism evidence="3 4">
    <name type="scientific">Hanamia caeni</name>
    <dbReference type="NCBI Taxonomy" id="2294116"/>
    <lineage>
        <taxon>Bacteria</taxon>
        <taxon>Pseudomonadati</taxon>
        <taxon>Bacteroidota</taxon>
        <taxon>Chitinophagia</taxon>
        <taxon>Chitinophagales</taxon>
        <taxon>Chitinophagaceae</taxon>
        <taxon>Hanamia</taxon>
    </lineage>
</organism>
<accession>A0A3M9NRX3</accession>
<proteinExistence type="predicted"/>
<name>A0A3M9NRX3_9BACT</name>
<dbReference type="EMBL" id="RJJR01000001">
    <property type="protein sequence ID" value="RNI39788.1"/>
    <property type="molecule type" value="Genomic_DNA"/>
</dbReference>
<feature type="domain" description="DUF4412" evidence="2">
    <location>
        <begin position="53"/>
        <end position="152"/>
    </location>
</feature>
<dbReference type="OrthoDB" id="1467107at2"/>
<keyword evidence="1" id="KW-0732">Signal</keyword>
<dbReference type="AlphaFoldDB" id="A0A3M9NRX3"/>
<keyword evidence="4" id="KW-1185">Reference proteome</keyword>
<evidence type="ECO:0000259" key="2">
    <source>
        <dbReference type="Pfam" id="PF14371"/>
    </source>
</evidence>
<reference evidence="3 4" key="1">
    <citation type="submission" date="2018-11" db="EMBL/GenBank/DDBJ databases">
        <title>Draft genome sequence of Ferruginibacter sp. BO-59.</title>
        <authorList>
            <person name="Im W.T."/>
        </authorList>
    </citation>
    <scope>NUCLEOTIDE SEQUENCE [LARGE SCALE GENOMIC DNA]</scope>
    <source>
        <strain evidence="3 4">BO-59</strain>
    </source>
</reference>
<evidence type="ECO:0000313" key="3">
    <source>
        <dbReference type="EMBL" id="RNI39788.1"/>
    </source>
</evidence>
<feature type="chain" id="PRO_5018020627" description="DUF4412 domain-containing protein" evidence="1">
    <location>
        <begin position="22"/>
        <end position="218"/>
    </location>
</feature>
<evidence type="ECO:0000313" key="4">
    <source>
        <dbReference type="Proteomes" id="UP000267223"/>
    </source>
</evidence>
<dbReference type="Proteomes" id="UP000267223">
    <property type="component" value="Unassembled WGS sequence"/>
</dbReference>
<gene>
    <name evidence="3" type="ORF">EFY79_00330</name>
</gene>
<dbReference type="Pfam" id="PF14371">
    <property type="entry name" value="DUF4412"/>
    <property type="match status" value="1"/>
</dbReference>
<sequence>MKLKFIVFVLSLVFISTSSIGQKTLTEATLVYNMSVETGSGEPKIADMFDGATTTIYLKGNKSKTELVSSLGKEATIYDAEGGTGVILKDYSGQKLMITLTAANWAQNNSKYEGIVFQNTGETQKIAGFTCKKAIAKLKNGESFTVYYTTDVNLANKSYDAQFKTLPGLPVQYEMQTSKLKLKFTLASISYNPISASEFEIPTSGYRVLTYDETKQKS</sequence>
<dbReference type="RefSeq" id="WP_123118679.1">
    <property type="nucleotide sequence ID" value="NZ_RJJR01000001.1"/>
</dbReference>
<comment type="caution">
    <text evidence="3">The sequence shown here is derived from an EMBL/GenBank/DDBJ whole genome shotgun (WGS) entry which is preliminary data.</text>
</comment>